<dbReference type="InterPro" id="IPR036885">
    <property type="entry name" value="SWIB_MDM2_dom_sf"/>
</dbReference>
<protein>
    <submittedName>
        <fullName evidence="2">Uncharacterized protein</fullName>
    </submittedName>
</protein>
<dbReference type="AlphaFoldDB" id="A0A1Q3D6C6"/>
<evidence type="ECO:0000256" key="1">
    <source>
        <dbReference type="SAM" id="MobiDB-lite"/>
    </source>
</evidence>
<gene>
    <name evidence="2" type="ORF">CFOL_v3_31426</name>
</gene>
<sequence length="112" mass="12307">MAAAKDSSSGSTGTGTGTILNHKWRPKSKIKRSVSPSSSSQLGKFMGIHEPSRSDTSGLISKFIKISNARYIHKHYFYLEPEEKLKAFLSGKDRVGIPEIAKLMSLQFFSSA</sequence>
<proteinExistence type="predicted"/>
<dbReference type="EMBL" id="BDDD01004628">
    <property type="protein sequence ID" value="GAV88002.1"/>
    <property type="molecule type" value="Genomic_DNA"/>
</dbReference>
<accession>A0A1Q3D6C6</accession>
<feature type="region of interest" description="Disordered" evidence="1">
    <location>
        <begin position="1"/>
        <end position="55"/>
    </location>
</feature>
<evidence type="ECO:0000313" key="2">
    <source>
        <dbReference type="EMBL" id="GAV88002.1"/>
    </source>
</evidence>
<dbReference type="FunCoup" id="A0A1Q3D6C6">
    <property type="interactions" value="1"/>
</dbReference>
<evidence type="ECO:0000313" key="3">
    <source>
        <dbReference type="Proteomes" id="UP000187406"/>
    </source>
</evidence>
<organism evidence="2 3">
    <name type="scientific">Cephalotus follicularis</name>
    <name type="common">Albany pitcher plant</name>
    <dbReference type="NCBI Taxonomy" id="3775"/>
    <lineage>
        <taxon>Eukaryota</taxon>
        <taxon>Viridiplantae</taxon>
        <taxon>Streptophyta</taxon>
        <taxon>Embryophyta</taxon>
        <taxon>Tracheophyta</taxon>
        <taxon>Spermatophyta</taxon>
        <taxon>Magnoliopsida</taxon>
        <taxon>eudicotyledons</taxon>
        <taxon>Gunneridae</taxon>
        <taxon>Pentapetalae</taxon>
        <taxon>rosids</taxon>
        <taxon>fabids</taxon>
        <taxon>Oxalidales</taxon>
        <taxon>Cephalotaceae</taxon>
        <taxon>Cephalotus</taxon>
    </lineage>
</organism>
<name>A0A1Q3D6C6_CEPFO</name>
<dbReference type="Proteomes" id="UP000187406">
    <property type="component" value="Unassembled WGS sequence"/>
</dbReference>
<dbReference type="STRING" id="3775.A0A1Q3D6C6"/>
<feature type="compositionally biased region" description="Basic residues" evidence="1">
    <location>
        <begin position="22"/>
        <end position="32"/>
    </location>
</feature>
<dbReference type="SUPFAM" id="SSF47592">
    <property type="entry name" value="SWIB/MDM2 domain"/>
    <property type="match status" value="1"/>
</dbReference>
<keyword evidence="3" id="KW-1185">Reference proteome</keyword>
<reference evidence="3" key="1">
    <citation type="submission" date="2016-04" db="EMBL/GenBank/DDBJ databases">
        <title>Cephalotus genome sequencing.</title>
        <authorList>
            <person name="Fukushima K."/>
            <person name="Hasebe M."/>
            <person name="Fang X."/>
        </authorList>
    </citation>
    <scope>NUCLEOTIDE SEQUENCE [LARGE SCALE GENOMIC DNA]</scope>
    <source>
        <strain evidence="3">cv. St1</strain>
    </source>
</reference>
<dbReference type="InParanoid" id="A0A1Q3D6C6"/>
<dbReference type="OrthoDB" id="1164142at2759"/>
<comment type="caution">
    <text evidence="2">The sequence shown here is derived from an EMBL/GenBank/DDBJ whole genome shotgun (WGS) entry which is preliminary data.</text>
</comment>